<dbReference type="InterPro" id="IPR050309">
    <property type="entry name" value="Type-B_Carboxylest/Lipase"/>
</dbReference>
<proteinExistence type="predicted"/>
<dbReference type="EMBL" id="BGZK01000559">
    <property type="protein sequence ID" value="GBP50148.1"/>
    <property type="molecule type" value="Genomic_DNA"/>
</dbReference>
<organism evidence="3 4">
    <name type="scientific">Eumeta variegata</name>
    <name type="common">Bagworm moth</name>
    <name type="synonym">Eumeta japonica</name>
    <dbReference type="NCBI Taxonomy" id="151549"/>
    <lineage>
        <taxon>Eukaryota</taxon>
        <taxon>Metazoa</taxon>
        <taxon>Ecdysozoa</taxon>
        <taxon>Arthropoda</taxon>
        <taxon>Hexapoda</taxon>
        <taxon>Insecta</taxon>
        <taxon>Pterygota</taxon>
        <taxon>Neoptera</taxon>
        <taxon>Endopterygota</taxon>
        <taxon>Lepidoptera</taxon>
        <taxon>Glossata</taxon>
        <taxon>Ditrysia</taxon>
        <taxon>Tineoidea</taxon>
        <taxon>Psychidae</taxon>
        <taxon>Oiketicinae</taxon>
        <taxon>Eumeta</taxon>
    </lineage>
</organism>
<comment type="caution">
    <text evidence="3">The sequence shown here is derived from an EMBL/GenBank/DDBJ whole genome shotgun (WGS) entry which is preliminary data.</text>
</comment>
<evidence type="ECO:0000256" key="1">
    <source>
        <dbReference type="ARBA" id="ARBA00023180"/>
    </source>
</evidence>
<dbReference type="Proteomes" id="UP000299102">
    <property type="component" value="Unassembled WGS sequence"/>
</dbReference>
<dbReference type="STRING" id="151549.A0A4C1WFL4"/>
<dbReference type="PANTHER" id="PTHR11559">
    <property type="entry name" value="CARBOXYLESTERASE"/>
    <property type="match status" value="1"/>
</dbReference>
<sequence>MAAYLFRAPEPPLPWDGTRSAKEHGPICHQFDSTSMTLKPGSEDCLYLNVYTPSLGQSSLLPVMVWIHGGAFMCGSGNDDFYGPDFLIEKEIILVTFNYRLEAVGFLCLDNENVPGNAGMKDQVAVLRWVHKNIKRLGGDPENVTIFGHSAGAASVCYHLVSPMTKGLFKRAIVQSGSMHCHWAQCIEPRERALAIARGLGYEGTNDEDLYEFYKNVSIECLVSTHKPITMADSVCVDVELACSVVSEKQFENIERFFYGNVYERLREGIHDNVEILVGYTAEEAAIFVSIIEGHIEKTYNNYLESFAPALVRRYCKISDQLEVGRKMKNYYFGKDQVNINNAINIIDYYSMAFFVFGTIQFIKFQAKRKVNKTYLYKFNCRLDRNFMTKHFKPSNVASVDKPVAAHTDELAYLFPIKEAKLPLNQNSQSFSVIQNMTKLWTDFAKFGNPTPDESLGVKWSPYSLELEDYLEVIAFERKHRFLIKRRRCVVRNDLLTPSHSKEAAR</sequence>
<dbReference type="InterPro" id="IPR002018">
    <property type="entry name" value="CarbesteraseB"/>
</dbReference>
<keyword evidence="1" id="KW-0325">Glycoprotein</keyword>
<dbReference type="AlphaFoldDB" id="A0A4C1WFL4"/>
<protein>
    <submittedName>
        <fullName evidence="3">Esterase B1</fullName>
    </submittedName>
</protein>
<dbReference type="Pfam" id="PF00135">
    <property type="entry name" value="COesterase"/>
    <property type="match status" value="1"/>
</dbReference>
<dbReference type="InterPro" id="IPR029058">
    <property type="entry name" value="AB_hydrolase_fold"/>
</dbReference>
<dbReference type="PROSITE" id="PS00941">
    <property type="entry name" value="CARBOXYLESTERASE_B_2"/>
    <property type="match status" value="1"/>
</dbReference>
<dbReference type="InterPro" id="IPR019819">
    <property type="entry name" value="Carboxylesterase_B_CS"/>
</dbReference>
<name>A0A4C1WFL4_EUMVA</name>
<evidence type="ECO:0000259" key="2">
    <source>
        <dbReference type="Pfam" id="PF00135"/>
    </source>
</evidence>
<dbReference type="SUPFAM" id="SSF53474">
    <property type="entry name" value="alpha/beta-Hydrolases"/>
    <property type="match status" value="1"/>
</dbReference>
<dbReference type="OrthoDB" id="19653at2759"/>
<gene>
    <name evidence="3" type="primary">B1</name>
    <name evidence="3" type="ORF">EVAR_42829_1</name>
</gene>
<dbReference type="Gene3D" id="3.40.50.1820">
    <property type="entry name" value="alpha/beta hydrolase"/>
    <property type="match status" value="1"/>
</dbReference>
<feature type="domain" description="Carboxylesterase type B" evidence="2">
    <location>
        <begin position="6"/>
        <end position="474"/>
    </location>
</feature>
<evidence type="ECO:0000313" key="3">
    <source>
        <dbReference type="EMBL" id="GBP50148.1"/>
    </source>
</evidence>
<evidence type="ECO:0000313" key="4">
    <source>
        <dbReference type="Proteomes" id="UP000299102"/>
    </source>
</evidence>
<keyword evidence="4" id="KW-1185">Reference proteome</keyword>
<reference evidence="3 4" key="1">
    <citation type="journal article" date="2019" name="Commun. Biol.">
        <title>The bagworm genome reveals a unique fibroin gene that provides high tensile strength.</title>
        <authorList>
            <person name="Kono N."/>
            <person name="Nakamura H."/>
            <person name="Ohtoshi R."/>
            <person name="Tomita M."/>
            <person name="Numata K."/>
            <person name="Arakawa K."/>
        </authorList>
    </citation>
    <scope>NUCLEOTIDE SEQUENCE [LARGE SCALE GENOMIC DNA]</scope>
</reference>
<accession>A0A4C1WFL4</accession>